<reference evidence="5 6" key="1">
    <citation type="submission" date="2023-03" db="EMBL/GenBank/DDBJ databases">
        <title>Draft genome sequence of Thalassotalea insulae KCTC 62186T.</title>
        <authorList>
            <person name="Sawabe T."/>
        </authorList>
    </citation>
    <scope>NUCLEOTIDE SEQUENCE [LARGE SCALE GENOMIC DNA]</scope>
    <source>
        <strain evidence="5 6">KCTC 62186</strain>
    </source>
</reference>
<proteinExistence type="predicted"/>
<dbReference type="CDD" id="cd01949">
    <property type="entry name" value="GGDEF"/>
    <property type="match status" value="1"/>
</dbReference>
<protein>
    <recommendedName>
        <fullName evidence="1">diguanylate cyclase</fullName>
        <ecNumber evidence="1">2.7.7.65</ecNumber>
    </recommendedName>
</protein>
<evidence type="ECO:0000256" key="1">
    <source>
        <dbReference type="ARBA" id="ARBA00012528"/>
    </source>
</evidence>
<accession>A0ABQ6GVR4</accession>
<dbReference type="Proteomes" id="UP001157186">
    <property type="component" value="Unassembled WGS sequence"/>
</dbReference>
<gene>
    <name evidence="5" type="ORF">tinsulaeT_33180</name>
</gene>
<keyword evidence="6" id="KW-1185">Reference proteome</keyword>
<dbReference type="InterPro" id="IPR048516">
    <property type="entry name" value="DGCcoil"/>
</dbReference>
<sequence length="558" mass="63563">MSLSVTAIKISLLLASNKNSTYKDFDFCMSNSSTIDRELIALKRKLESAIDSKTITDDQLKHQHQLFTDFIIKLSQTCKGIDISLDNKLAKLRTLFNKSADIEQIEVLTNDISHSLQNFSLKNDNDIRQLQHEFLTAGGALQKINGLPSDLRRKLRTLLKDNQESKDALTQYVPLLTQLLSFYQATLKKGNITDQANVPISTSIIPATNTQPVTDLRVIRRFSEFLDKINVSQKYQTKLRKIRAELKENMPNEQLLDSFLAAFDLLSHDLLQQRNSAKVFLSTLSEALTTVQTAVGKTLHVHQKHKQQHQQLNQQLQGQLRELSSGLEQANSLVDIKVDINSKLKAIAATIEQKSHFETEQQGELEHKLIDMQSKVNDLEQQSKNFEQRIKEQHAKSLQDALTKLYNRAAFDEHFAREIVRCQHNRTPLALVVADLDNFKRINDTYGHTAGDKTLQVIANTFKKYLEDISFIARYGGEEFVVIFTDQDKTSLLNALNSLREKVEKLPFKFKNNKVSMTFSAGVTFVKQEDNVHIAFERADTALYQAKANGKNQVIYLE</sequence>
<dbReference type="Gene3D" id="3.30.70.270">
    <property type="match status" value="1"/>
</dbReference>
<dbReference type="Pfam" id="PF20975">
    <property type="entry name" value="DGCcoil"/>
    <property type="match status" value="1"/>
</dbReference>
<dbReference type="EC" id="2.7.7.65" evidence="1"/>
<dbReference type="NCBIfam" id="TIGR00254">
    <property type="entry name" value="GGDEF"/>
    <property type="match status" value="1"/>
</dbReference>
<dbReference type="InterPro" id="IPR029787">
    <property type="entry name" value="Nucleotide_cyclase"/>
</dbReference>
<evidence type="ECO:0000256" key="3">
    <source>
        <dbReference type="SAM" id="Coils"/>
    </source>
</evidence>
<dbReference type="SMART" id="SM00267">
    <property type="entry name" value="GGDEF"/>
    <property type="match status" value="1"/>
</dbReference>
<keyword evidence="3" id="KW-0175">Coiled coil</keyword>
<dbReference type="PANTHER" id="PTHR45138:SF9">
    <property type="entry name" value="DIGUANYLATE CYCLASE DGCM-RELATED"/>
    <property type="match status" value="1"/>
</dbReference>
<feature type="domain" description="GGDEF" evidence="4">
    <location>
        <begin position="427"/>
        <end position="558"/>
    </location>
</feature>
<dbReference type="SUPFAM" id="SSF55073">
    <property type="entry name" value="Nucleotide cyclase"/>
    <property type="match status" value="1"/>
</dbReference>
<evidence type="ECO:0000256" key="2">
    <source>
        <dbReference type="ARBA" id="ARBA00034247"/>
    </source>
</evidence>
<evidence type="ECO:0000313" key="5">
    <source>
        <dbReference type="EMBL" id="GLX79978.1"/>
    </source>
</evidence>
<dbReference type="InterPro" id="IPR050469">
    <property type="entry name" value="Diguanylate_Cyclase"/>
</dbReference>
<feature type="coiled-coil region" evidence="3">
    <location>
        <begin position="302"/>
        <end position="333"/>
    </location>
</feature>
<evidence type="ECO:0000259" key="4">
    <source>
        <dbReference type="PROSITE" id="PS50887"/>
    </source>
</evidence>
<organism evidence="5 6">
    <name type="scientific">Thalassotalea insulae</name>
    <dbReference type="NCBI Taxonomy" id="2056778"/>
    <lineage>
        <taxon>Bacteria</taxon>
        <taxon>Pseudomonadati</taxon>
        <taxon>Pseudomonadota</taxon>
        <taxon>Gammaproteobacteria</taxon>
        <taxon>Alteromonadales</taxon>
        <taxon>Colwelliaceae</taxon>
        <taxon>Thalassotalea</taxon>
    </lineage>
</organism>
<dbReference type="InterPro" id="IPR000160">
    <property type="entry name" value="GGDEF_dom"/>
</dbReference>
<comment type="caution">
    <text evidence="5">The sequence shown here is derived from an EMBL/GenBank/DDBJ whole genome shotgun (WGS) entry which is preliminary data.</text>
</comment>
<dbReference type="Pfam" id="PF00990">
    <property type="entry name" value="GGDEF"/>
    <property type="match status" value="1"/>
</dbReference>
<feature type="coiled-coil region" evidence="3">
    <location>
        <begin position="362"/>
        <end position="396"/>
    </location>
</feature>
<dbReference type="PANTHER" id="PTHR45138">
    <property type="entry name" value="REGULATORY COMPONENTS OF SENSORY TRANSDUCTION SYSTEM"/>
    <property type="match status" value="1"/>
</dbReference>
<dbReference type="InterPro" id="IPR043128">
    <property type="entry name" value="Rev_trsase/Diguanyl_cyclase"/>
</dbReference>
<name>A0ABQ6GVR4_9GAMM</name>
<dbReference type="PROSITE" id="PS50887">
    <property type="entry name" value="GGDEF"/>
    <property type="match status" value="1"/>
</dbReference>
<comment type="catalytic activity">
    <reaction evidence="2">
        <text>2 GTP = 3',3'-c-di-GMP + 2 diphosphate</text>
        <dbReference type="Rhea" id="RHEA:24898"/>
        <dbReference type="ChEBI" id="CHEBI:33019"/>
        <dbReference type="ChEBI" id="CHEBI:37565"/>
        <dbReference type="ChEBI" id="CHEBI:58805"/>
        <dbReference type="EC" id="2.7.7.65"/>
    </reaction>
</comment>
<evidence type="ECO:0000313" key="6">
    <source>
        <dbReference type="Proteomes" id="UP001157186"/>
    </source>
</evidence>
<dbReference type="EMBL" id="BSST01000001">
    <property type="protein sequence ID" value="GLX79978.1"/>
    <property type="molecule type" value="Genomic_DNA"/>
</dbReference>